<proteinExistence type="predicted"/>
<dbReference type="EMBL" id="CP104694">
    <property type="protein sequence ID" value="UXI68349.1"/>
    <property type="molecule type" value="Genomic_DNA"/>
</dbReference>
<gene>
    <name evidence="1" type="ORF">N4264_01475</name>
</gene>
<organism evidence="1 2">
    <name type="scientific">Tahibacter amnicola</name>
    <dbReference type="NCBI Taxonomy" id="2976241"/>
    <lineage>
        <taxon>Bacteria</taxon>
        <taxon>Pseudomonadati</taxon>
        <taxon>Pseudomonadota</taxon>
        <taxon>Gammaproteobacteria</taxon>
        <taxon>Lysobacterales</taxon>
        <taxon>Rhodanobacteraceae</taxon>
        <taxon>Tahibacter</taxon>
    </lineage>
</organism>
<keyword evidence="2" id="KW-1185">Reference proteome</keyword>
<name>A0ABY6BF22_9GAMM</name>
<dbReference type="RefSeq" id="WP_261695309.1">
    <property type="nucleotide sequence ID" value="NZ_CP104694.1"/>
</dbReference>
<evidence type="ECO:0000313" key="1">
    <source>
        <dbReference type="EMBL" id="UXI68349.1"/>
    </source>
</evidence>
<sequence>MRLSIRDVSRFLIAAELLRAKTAENAGKPLAFDYVADAALRTDESGDRLRQALQILGDQQEGLLRNTPLHTGTSERVMQGREAEVRFLKAVHSATLAFAELRPDAPPTERIRERLIDAVRAIDETPGSIHERREWLGNLRTQAVGLCGNEEIALGLLRDAERVYMERYMAERLAPFIKNPMPHSDEPAS</sequence>
<reference evidence="1" key="1">
    <citation type="submission" date="2022-09" db="EMBL/GenBank/DDBJ databases">
        <title>Tahibacter sp. nov., isolated from a fresh water.</title>
        <authorList>
            <person name="Baek J.H."/>
            <person name="Lee J.K."/>
            <person name="Kim J.M."/>
            <person name="Jeon C.O."/>
        </authorList>
    </citation>
    <scope>NUCLEOTIDE SEQUENCE</scope>
    <source>
        <strain evidence="1">W38</strain>
    </source>
</reference>
<accession>A0ABY6BF22</accession>
<protein>
    <submittedName>
        <fullName evidence="1">Uncharacterized protein</fullName>
    </submittedName>
</protein>
<dbReference type="Proteomes" id="UP001064632">
    <property type="component" value="Chromosome"/>
</dbReference>
<evidence type="ECO:0000313" key="2">
    <source>
        <dbReference type="Proteomes" id="UP001064632"/>
    </source>
</evidence>